<protein>
    <recommendedName>
        <fullName evidence="2 3">Single-stranded DNA-binding protein</fullName>
        <shortName evidence="2">SSB</shortName>
    </recommendedName>
</protein>
<dbReference type="GO" id="GO:0009295">
    <property type="term" value="C:nucleoid"/>
    <property type="evidence" value="ECO:0007669"/>
    <property type="project" value="TreeGrafter"/>
</dbReference>
<feature type="compositionally biased region" description="Polar residues" evidence="4">
    <location>
        <begin position="129"/>
        <end position="146"/>
    </location>
</feature>
<feature type="region of interest" description="Disordered" evidence="4">
    <location>
        <begin position="112"/>
        <end position="180"/>
    </location>
</feature>
<reference evidence="5 6" key="1">
    <citation type="journal article" date="2015" name="Nature">
        <title>rRNA introns, odd ribosomes, and small enigmatic genomes across a large radiation of phyla.</title>
        <authorList>
            <person name="Brown C.T."/>
            <person name="Hug L.A."/>
            <person name="Thomas B.C."/>
            <person name="Sharon I."/>
            <person name="Castelle C.J."/>
            <person name="Singh A."/>
            <person name="Wilkins M.J."/>
            <person name="Williams K.H."/>
            <person name="Banfield J.F."/>
        </authorList>
    </citation>
    <scope>NUCLEOTIDE SEQUENCE [LARGE SCALE GENOMIC DNA]</scope>
</reference>
<dbReference type="Gene3D" id="2.40.50.140">
    <property type="entry name" value="Nucleic acid-binding proteins"/>
    <property type="match status" value="1"/>
</dbReference>
<comment type="caution">
    <text evidence="5">The sequence shown here is derived from an EMBL/GenBank/DDBJ whole genome shotgun (WGS) entry which is preliminary data.</text>
</comment>
<dbReference type="InterPro" id="IPR000424">
    <property type="entry name" value="Primosome_PriB/ssb"/>
</dbReference>
<evidence type="ECO:0000256" key="2">
    <source>
        <dbReference type="HAMAP-Rule" id="MF_00984"/>
    </source>
</evidence>
<name>A0A0G1IRK5_9BACT</name>
<dbReference type="CDD" id="cd04496">
    <property type="entry name" value="SSB_OBF"/>
    <property type="match status" value="1"/>
</dbReference>
<sequence length="180" mass="20071">MSARSLNKVQIIGNLTRDPELRYTPTGAAVCTIGLATNRSWVMESGEKKEETEFHRVVAWNKLAELCSQLLSKGRKIYVEGRLKTNQWQGQDGTQRYTTEVVIEDMIILDSRRPEPVSADSGGEHVVSDTKTTVAQPVQPQSTPSDDQTDEDKKPKEKPLDSARGESDVNEDVNPDDIPF</sequence>
<dbReference type="GO" id="GO:0006260">
    <property type="term" value="P:DNA replication"/>
    <property type="evidence" value="ECO:0007669"/>
    <property type="project" value="InterPro"/>
</dbReference>
<dbReference type="PROSITE" id="PS50935">
    <property type="entry name" value="SSB"/>
    <property type="match status" value="1"/>
</dbReference>
<evidence type="ECO:0000256" key="4">
    <source>
        <dbReference type="SAM" id="MobiDB-lite"/>
    </source>
</evidence>
<comment type="caution">
    <text evidence="2">Lacks conserved residue(s) required for the propagation of feature annotation.</text>
</comment>
<evidence type="ECO:0000313" key="6">
    <source>
        <dbReference type="Proteomes" id="UP000034617"/>
    </source>
</evidence>
<dbReference type="PANTHER" id="PTHR10302">
    <property type="entry name" value="SINGLE-STRANDED DNA-BINDING PROTEIN"/>
    <property type="match status" value="1"/>
</dbReference>
<dbReference type="Proteomes" id="UP000034617">
    <property type="component" value="Unassembled WGS sequence"/>
</dbReference>
<organism evidence="5 6">
    <name type="scientific">Candidatus Gottesmanbacteria bacterium GW2011_GWB1_44_11c</name>
    <dbReference type="NCBI Taxonomy" id="1618447"/>
    <lineage>
        <taxon>Bacteria</taxon>
        <taxon>Candidatus Gottesmaniibacteriota</taxon>
    </lineage>
</organism>
<accession>A0A0G1IRK5</accession>
<dbReference type="EMBL" id="LCHM01000076">
    <property type="protein sequence ID" value="KKT34412.1"/>
    <property type="molecule type" value="Genomic_DNA"/>
</dbReference>
<evidence type="ECO:0000313" key="5">
    <source>
        <dbReference type="EMBL" id="KKT34412.1"/>
    </source>
</evidence>
<dbReference type="NCBIfam" id="TIGR00621">
    <property type="entry name" value="ssb"/>
    <property type="match status" value="1"/>
</dbReference>
<dbReference type="SUPFAM" id="SSF50249">
    <property type="entry name" value="Nucleic acid-binding proteins"/>
    <property type="match status" value="1"/>
</dbReference>
<comment type="subunit">
    <text evidence="2">Homotetramer.</text>
</comment>
<evidence type="ECO:0000256" key="3">
    <source>
        <dbReference type="PIRNR" id="PIRNR002070"/>
    </source>
</evidence>
<feature type="compositionally biased region" description="Acidic residues" evidence="4">
    <location>
        <begin position="168"/>
        <end position="180"/>
    </location>
</feature>
<dbReference type="AlphaFoldDB" id="A0A0G1IRK5"/>
<dbReference type="InterPro" id="IPR012340">
    <property type="entry name" value="NA-bd_OB-fold"/>
</dbReference>
<proteinExistence type="inferred from homology"/>
<dbReference type="HAMAP" id="MF_00984">
    <property type="entry name" value="SSB"/>
    <property type="match status" value="1"/>
</dbReference>
<evidence type="ECO:0000256" key="1">
    <source>
        <dbReference type="ARBA" id="ARBA00023125"/>
    </source>
</evidence>
<gene>
    <name evidence="5" type="ORF">UW22_C0076G0003</name>
</gene>
<dbReference type="PANTHER" id="PTHR10302:SF27">
    <property type="entry name" value="SINGLE-STRANDED DNA-BINDING PROTEIN"/>
    <property type="match status" value="1"/>
</dbReference>
<dbReference type="PATRIC" id="fig|1618447.3.peg.1285"/>
<dbReference type="Pfam" id="PF00436">
    <property type="entry name" value="SSB"/>
    <property type="match status" value="1"/>
</dbReference>
<feature type="compositionally biased region" description="Basic and acidic residues" evidence="4">
    <location>
        <begin position="151"/>
        <end position="167"/>
    </location>
</feature>
<dbReference type="GO" id="GO:0003697">
    <property type="term" value="F:single-stranded DNA binding"/>
    <property type="evidence" value="ECO:0007669"/>
    <property type="project" value="UniProtKB-UniRule"/>
</dbReference>
<keyword evidence="1 2" id="KW-0238">DNA-binding</keyword>
<dbReference type="PIRSF" id="PIRSF002070">
    <property type="entry name" value="SSB"/>
    <property type="match status" value="1"/>
</dbReference>
<dbReference type="InterPro" id="IPR011344">
    <property type="entry name" value="ssDNA-bd"/>
</dbReference>